<proteinExistence type="predicted"/>
<reference evidence="5 8" key="3">
    <citation type="submission" date="2018-07" db="EMBL/GenBank/DDBJ databases">
        <title>Leeuwenhoekiella genomics.</title>
        <authorList>
            <person name="Tahon G."/>
            <person name="Willems A."/>
        </authorList>
    </citation>
    <scope>NUCLEOTIDE SEQUENCE [LARGE SCALE GENOMIC DNA]</scope>
    <source>
        <strain evidence="5 8">LMG 24856</strain>
    </source>
</reference>
<organism evidence="6 7">
    <name type="scientific">Leeuwenhoekiella palythoae</name>
    <dbReference type="NCBI Taxonomy" id="573501"/>
    <lineage>
        <taxon>Bacteria</taxon>
        <taxon>Pseudomonadati</taxon>
        <taxon>Bacteroidota</taxon>
        <taxon>Flavobacteriia</taxon>
        <taxon>Flavobacteriales</taxon>
        <taxon>Flavobacteriaceae</taxon>
        <taxon>Leeuwenhoekiella</taxon>
    </lineage>
</organism>
<dbReference type="Gene3D" id="2.10.109.10">
    <property type="entry name" value="Umud Fragment, subunit A"/>
    <property type="match status" value="1"/>
</dbReference>
<dbReference type="CDD" id="cd06529">
    <property type="entry name" value="S24_LexA-like"/>
    <property type="match status" value="1"/>
</dbReference>
<dbReference type="AlphaFoldDB" id="A0A1M5WT06"/>
<dbReference type="PANTHER" id="PTHR40661">
    <property type="match status" value="1"/>
</dbReference>
<dbReference type="InterPro" id="IPR015927">
    <property type="entry name" value="Peptidase_S24_S26A/B/C"/>
</dbReference>
<accession>A0A1M5WT06</accession>
<dbReference type="Proteomes" id="UP000290037">
    <property type="component" value="Unassembled WGS sequence"/>
</dbReference>
<dbReference type="InterPro" id="IPR010982">
    <property type="entry name" value="Lambda_DNA-bd_dom_sf"/>
</dbReference>
<sequence length="274" mass="31301">MDFFLSLNRIYSELFYFYAMGINEVSGDIRRFKQVREEQNLTQSEFAEALGIKNSTADIERGRTKLSGQVVTELLRLYNINPLWLFGYSNQKLLHAGKGDVSPKVVTVDLADNENLVMVNQKAAAGYPHNVQDVDWYQQLPAFDLPLPQYRNATYRGFQIEGDSMLPNFMPDDWVLGKAIASMDEASTNRVYVVVLPDAVVVKKLQKLPDPSKVLLISLNQEYLPFEVQVSDIQELWQVNSKLTFHLDSPSESSLLKELQQGMEELKSQMRNLK</sequence>
<reference evidence="6" key="1">
    <citation type="submission" date="2016-11" db="EMBL/GenBank/DDBJ databases">
        <authorList>
            <person name="Jaros S."/>
            <person name="Januszkiewicz K."/>
            <person name="Wedrychowicz H."/>
        </authorList>
    </citation>
    <scope>NUCLEOTIDE SEQUENCE [LARGE SCALE GENOMIC DNA]</scope>
    <source>
        <strain evidence="6">DSM 19859</strain>
    </source>
</reference>
<dbReference type="STRING" id="573501.SAMN04487999_1366"/>
<dbReference type="Pfam" id="PF00717">
    <property type="entry name" value="Peptidase_S24"/>
    <property type="match status" value="1"/>
</dbReference>
<keyword evidence="8" id="KW-1185">Reference proteome</keyword>
<dbReference type="InterPro" id="IPR039418">
    <property type="entry name" value="LexA-like"/>
</dbReference>
<dbReference type="Gene3D" id="1.10.260.40">
    <property type="entry name" value="lambda repressor-like DNA-binding domains"/>
    <property type="match status" value="1"/>
</dbReference>
<dbReference type="EMBL" id="QOVN01000001">
    <property type="protein sequence ID" value="RXG31512.1"/>
    <property type="molecule type" value="Genomic_DNA"/>
</dbReference>
<dbReference type="EMBL" id="FQXT01000002">
    <property type="protein sequence ID" value="SHH90659.1"/>
    <property type="molecule type" value="Genomic_DNA"/>
</dbReference>
<evidence type="ECO:0000313" key="6">
    <source>
        <dbReference type="EMBL" id="SHH90659.1"/>
    </source>
</evidence>
<dbReference type="PANTHER" id="PTHR40661:SF3">
    <property type="entry name" value="FELS-1 PROPHAGE TRANSCRIPTIONAL REGULATOR"/>
    <property type="match status" value="1"/>
</dbReference>
<dbReference type="SUPFAM" id="SSF47413">
    <property type="entry name" value="lambda repressor-like DNA-binding domains"/>
    <property type="match status" value="1"/>
</dbReference>
<evidence type="ECO:0000313" key="7">
    <source>
        <dbReference type="Proteomes" id="UP000184240"/>
    </source>
</evidence>
<keyword evidence="3" id="KW-0804">Transcription</keyword>
<evidence type="ECO:0000313" key="8">
    <source>
        <dbReference type="Proteomes" id="UP000290037"/>
    </source>
</evidence>
<evidence type="ECO:0000313" key="5">
    <source>
        <dbReference type="EMBL" id="RXG31512.1"/>
    </source>
</evidence>
<evidence type="ECO:0000256" key="2">
    <source>
        <dbReference type="ARBA" id="ARBA00023125"/>
    </source>
</evidence>
<reference evidence="7" key="2">
    <citation type="submission" date="2016-11" db="EMBL/GenBank/DDBJ databases">
        <authorList>
            <person name="Varghese N."/>
            <person name="Submissions S."/>
        </authorList>
    </citation>
    <scope>NUCLEOTIDE SEQUENCE [LARGE SCALE GENOMIC DNA]</scope>
    <source>
        <strain evidence="7">DSM 19859</strain>
    </source>
</reference>
<dbReference type="CDD" id="cd00093">
    <property type="entry name" value="HTH_XRE"/>
    <property type="match status" value="1"/>
</dbReference>
<dbReference type="InterPro" id="IPR036286">
    <property type="entry name" value="LexA/Signal_pep-like_sf"/>
</dbReference>
<dbReference type="PROSITE" id="PS50943">
    <property type="entry name" value="HTH_CROC1"/>
    <property type="match status" value="1"/>
</dbReference>
<dbReference type="Proteomes" id="UP000184240">
    <property type="component" value="Unassembled WGS sequence"/>
</dbReference>
<name>A0A1M5WT06_9FLAO</name>
<dbReference type="GO" id="GO:0003677">
    <property type="term" value="F:DNA binding"/>
    <property type="evidence" value="ECO:0007669"/>
    <property type="project" value="UniProtKB-KW"/>
</dbReference>
<gene>
    <name evidence="5" type="ORF">DSM01_658</name>
    <name evidence="6" type="ORF">SAMN04487999_1366</name>
</gene>
<dbReference type="SMART" id="SM00530">
    <property type="entry name" value="HTH_XRE"/>
    <property type="match status" value="1"/>
</dbReference>
<evidence type="ECO:0000259" key="4">
    <source>
        <dbReference type="PROSITE" id="PS50943"/>
    </source>
</evidence>
<protein>
    <submittedName>
        <fullName evidence="5">Phage repressor protein C with HTH and peptisase S24 domain</fullName>
    </submittedName>
    <submittedName>
        <fullName evidence="6">Phage repressor protein C, contains Cro/C1-type HTH and peptisase s24 domains</fullName>
    </submittedName>
</protein>
<evidence type="ECO:0000256" key="3">
    <source>
        <dbReference type="ARBA" id="ARBA00023163"/>
    </source>
</evidence>
<feature type="domain" description="HTH cro/C1-type" evidence="4">
    <location>
        <begin position="32"/>
        <end position="85"/>
    </location>
</feature>
<dbReference type="Pfam" id="PF01381">
    <property type="entry name" value="HTH_3"/>
    <property type="match status" value="1"/>
</dbReference>
<evidence type="ECO:0000256" key="1">
    <source>
        <dbReference type="ARBA" id="ARBA00023015"/>
    </source>
</evidence>
<keyword evidence="2" id="KW-0238">DNA-binding</keyword>
<dbReference type="SUPFAM" id="SSF51306">
    <property type="entry name" value="LexA/Signal peptidase"/>
    <property type="match status" value="1"/>
</dbReference>
<dbReference type="InterPro" id="IPR001387">
    <property type="entry name" value="Cro/C1-type_HTH"/>
</dbReference>
<keyword evidence="1" id="KW-0805">Transcription regulation</keyword>